<evidence type="ECO:0000256" key="1">
    <source>
        <dbReference type="SAM" id="MobiDB-lite"/>
    </source>
</evidence>
<feature type="compositionally biased region" description="Basic and acidic residues" evidence="1">
    <location>
        <begin position="37"/>
        <end position="65"/>
    </location>
</feature>
<keyword evidence="3" id="KW-1185">Reference proteome</keyword>
<evidence type="ECO:0000313" key="3">
    <source>
        <dbReference type="Proteomes" id="UP000199236"/>
    </source>
</evidence>
<feature type="compositionally biased region" description="Basic and acidic residues" evidence="1">
    <location>
        <begin position="78"/>
        <end position="89"/>
    </location>
</feature>
<sequence length="110" mass="12096">MHSILDKNRLRPTQTALSLWEDEGGAIGKMSNMDICARHSGAEGSRDKDSAISKPPSEIDKDMETKNSTTCTAAQMMDRSEEGSPKETSDQPLTTPNEERGFFSRSSSWA</sequence>
<proteinExistence type="predicted"/>
<protein>
    <submittedName>
        <fullName evidence="2">Uncharacterized protein</fullName>
    </submittedName>
</protein>
<gene>
    <name evidence="2" type="ORF">SAMN04488056_12219</name>
</gene>
<organism evidence="2 3">
    <name type="scientific">Cohaesibacter marisflavi</name>
    <dbReference type="NCBI Taxonomy" id="655353"/>
    <lineage>
        <taxon>Bacteria</taxon>
        <taxon>Pseudomonadati</taxon>
        <taxon>Pseudomonadota</taxon>
        <taxon>Alphaproteobacteria</taxon>
        <taxon>Hyphomicrobiales</taxon>
        <taxon>Cohaesibacteraceae</taxon>
    </lineage>
</organism>
<reference evidence="2 3" key="1">
    <citation type="submission" date="2016-10" db="EMBL/GenBank/DDBJ databases">
        <authorList>
            <person name="de Groot N.N."/>
        </authorList>
    </citation>
    <scope>NUCLEOTIDE SEQUENCE [LARGE SCALE GENOMIC DNA]</scope>
    <source>
        <strain evidence="2 3">CGMCC 1.9157</strain>
    </source>
</reference>
<dbReference type="STRING" id="655353.SAMN04488056_12219"/>
<feature type="region of interest" description="Disordered" evidence="1">
    <location>
        <begin position="37"/>
        <end position="110"/>
    </location>
</feature>
<accession>A0A1I5MNL2</accession>
<name>A0A1I5MNL2_9HYPH</name>
<evidence type="ECO:0000313" key="2">
    <source>
        <dbReference type="EMBL" id="SFP10521.1"/>
    </source>
</evidence>
<dbReference type="AlphaFoldDB" id="A0A1I5MNL2"/>
<dbReference type="EMBL" id="FOVR01000022">
    <property type="protein sequence ID" value="SFP10521.1"/>
    <property type="molecule type" value="Genomic_DNA"/>
</dbReference>
<dbReference type="Proteomes" id="UP000199236">
    <property type="component" value="Unassembled WGS sequence"/>
</dbReference>